<name>A0A3S9HJL6_9BURK</name>
<organism evidence="1 2">
    <name type="scientific">Undibacterium parvum</name>
    <dbReference type="NCBI Taxonomy" id="401471"/>
    <lineage>
        <taxon>Bacteria</taxon>
        <taxon>Pseudomonadati</taxon>
        <taxon>Pseudomonadota</taxon>
        <taxon>Betaproteobacteria</taxon>
        <taxon>Burkholderiales</taxon>
        <taxon>Oxalobacteraceae</taxon>
        <taxon>Undibacterium</taxon>
    </lineage>
</organism>
<keyword evidence="2" id="KW-1185">Reference proteome</keyword>
<dbReference type="Proteomes" id="UP000275663">
    <property type="component" value="Chromosome"/>
</dbReference>
<evidence type="ECO:0000313" key="2">
    <source>
        <dbReference type="Proteomes" id="UP000275663"/>
    </source>
</evidence>
<dbReference type="AlphaFoldDB" id="A0A3S9HJL6"/>
<dbReference type="EMBL" id="CP034464">
    <property type="protein sequence ID" value="AZP12305.1"/>
    <property type="molecule type" value="Genomic_DNA"/>
</dbReference>
<evidence type="ECO:0008006" key="3">
    <source>
        <dbReference type="Google" id="ProtNLM"/>
    </source>
</evidence>
<dbReference type="OrthoDB" id="9179904at2"/>
<protein>
    <recommendedName>
        <fullName evidence="3">Chemotaxis protein</fullName>
    </recommendedName>
</protein>
<dbReference type="SUPFAM" id="SSF58104">
    <property type="entry name" value="Methyl-accepting chemotaxis protein (MCP) signaling domain"/>
    <property type="match status" value="1"/>
</dbReference>
<dbReference type="RefSeq" id="WP_126127687.1">
    <property type="nucleotide sequence ID" value="NZ_CP034464.1"/>
</dbReference>
<dbReference type="KEGG" id="upv:EJN92_10015"/>
<reference evidence="1 2" key="1">
    <citation type="journal article" date="2011" name="Int. J. Syst. Evol. Microbiol.">
        <title>Description of Undibacterium oligocarboniphilum sp. nov., isolated from purified water, and Undibacterium pigrum strain CCUG 49012 as the type strain of Undibacterium parvum sp. nov., and emended descriptions of the genus Undibacterium and the species Undibacterium pigrum.</title>
        <authorList>
            <person name="Eder W."/>
            <person name="Wanner G."/>
            <person name="Ludwig W."/>
            <person name="Busse H.J."/>
            <person name="Ziemke-Kageler F."/>
            <person name="Lang E."/>
        </authorList>
    </citation>
    <scope>NUCLEOTIDE SEQUENCE [LARGE SCALE GENOMIC DNA]</scope>
    <source>
        <strain evidence="1 2">DSM 23061</strain>
    </source>
</reference>
<gene>
    <name evidence="1" type="ORF">EJN92_10015</name>
</gene>
<dbReference type="Gene3D" id="1.10.287.950">
    <property type="entry name" value="Methyl-accepting chemotaxis protein"/>
    <property type="match status" value="1"/>
</dbReference>
<sequence length="199" mass="22292">MSKHDQLLSLNRAVSINESLKQVIEISSQINIVATNAILIAKRAGPQSAGFRIVAMELRLFSRKIEDLMGFLGGLIFQLVHRVAELRKLEKRLSLLSDTMSKNSVSEERLAHSFQQRHTVFIDKKALAQIDWEQLEKEIFRSLALCSAGSMLSHNGRIEAAYGGSMLADMQQVASRIEDIMTQVITTLKHLNTTLKSES</sequence>
<proteinExistence type="predicted"/>
<accession>A0A3S9HJL6</accession>
<evidence type="ECO:0000313" key="1">
    <source>
        <dbReference type="EMBL" id="AZP12305.1"/>
    </source>
</evidence>